<dbReference type="InterPro" id="IPR051199">
    <property type="entry name" value="LPS_LOS_Heptosyltrfase"/>
</dbReference>
<dbReference type="Pfam" id="PF01075">
    <property type="entry name" value="Glyco_transf_9"/>
    <property type="match status" value="1"/>
</dbReference>
<dbReference type="GO" id="GO:0009244">
    <property type="term" value="P:lipopolysaccharide core region biosynthetic process"/>
    <property type="evidence" value="ECO:0007669"/>
    <property type="project" value="TreeGrafter"/>
</dbReference>
<evidence type="ECO:0000256" key="1">
    <source>
        <dbReference type="ARBA" id="ARBA00022676"/>
    </source>
</evidence>
<comment type="caution">
    <text evidence="3">The sequence shown here is derived from an EMBL/GenBank/DDBJ whole genome shotgun (WGS) entry which is preliminary data.</text>
</comment>
<dbReference type="PANTHER" id="PTHR30160">
    <property type="entry name" value="TETRAACYLDISACCHARIDE 4'-KINASE-RELATED"/>
    <property type="match status" value="1"/>
</dbReference>
<keyword evidence="1" id="KW-0328">Glycosyltransferase</keyword>
<dbReference type="Proteomes" id="UP000231267">
    <property type="component" value="Unassembled WGS sequence"/>
</dbReference>
<dbReference type="AlphaFoldDB" id="A0A2J0LG72"/>
<name>A0A2J0LG72_9BACT</name>
<keyword evidence="2" id="KW-0808">Transferase</keyword>
<reference evidence="3 4" key="1">
    <citation type="submission" date="2017-09" db="EMBL/GenBank/DDBJ databases">
        <title>Depth-based differentiation of microbial function through sediment-hosted aquifers and enrichment of novel symbionts in the deep terrestrial subsurface.</title>
        <authorList>
            <person name="Probst A.J."/>
            <person name="Ladd B."/>
            <person name="Jarett J.K."/>
            <person name="Geller-Mcgrath D.E."/>
            <person name="Sieber C.M."/>
            <person name="Emerson J.B."/>
            <person name="Anantharaman K."/>
            <person name="Thomas B.C."/>
            <person name="Malmstrom R."/>
            <person name="Stieglmeier M."/>
            <person name="Klingl A."/>
            <person name="Woyke T."/>
            <person name="Ryan C.M."/>
            <person name="Banfield J.F."/>
        </authorList>
    </citation>
    <scope>NUCLEOTIDE SEQUENCE [LARGE SCALE GENOMIC DNA]</scope>
    <source>
        <strain evidence="3">CG12_big_fil_rev_8_21_14_0_65_43_15</strain>
    </source>
</reference>
<protein>
    <recommendedName>
        <fullName evidence="5">Lipopolysaccharide heptosyltransferase II</fullName>
    </recommendedName>
</protein>
<dbReference type="InterPro" id="IPR002201">
    <property type="entry name" value="Glyco_trans_9"/>
</dbReference>
<sequence length="338" mass="37463">MHGGYNAEGSFRNSKEAIIMKVLFITLSNIGDAVLTTPALSAILENYKDVEITLMVSPRVVDLFKGDPIFNKVVVYRKDSSLGRKMALIKTLRGEDFDLLVDFKDTMLPFLLYAKKKMPILKKAPKYITHMKDRHLWKLKQALTDIPDKTYSPLLYVSEEIMSEAELMLKNHGVALTDKVIAVSPGARSHTKQWTKEGFLEVCNRCYSELGFKVVLIGDQQDAKVCSYIANQASANIVNLCAKTTLKQLAALLKRSSLLVTNDSAPMHMAWAVSVPVVAIFGPTNPDKYKPTGPKDIVVRHKIDCSACQRALCAGNHECMRGILADDVFGAVRKALSA</sequence>
<dbReference type="CDD" id="cd03789">
    <property type="entry name" value="GT9_LPS_heptosyltransferase"/>
    <property type="match status" value="1"/>
</dbReference>
<dbReference type="Gene3D" id="3.40.50.2000">
    <property type="entry name" value="Glycogen Phosphorylase B"/>
    <property type="match status" value="2"/>
</dbReference>
<proteinExistence type="predicted"/>
<evidence type="ECO:0000256" key="2">
    <source>
        <dbReference type="ARBA" id="ARBA00022679"/>
    </source>
</evidence>
<organism evidence="3 4">
    <name type="scientific">Candidatus Taenaricola geysiri</name>
    <dbReference type="NCBI Taxonomy" id="1974752"/>
    <lineage>
        <taxon>Bacteria</taxon>
        <taxon>Pseudomonadati</taxon>
        <taxon>Candidatus Omnitrophota</taxon>
        <taxon>Candidatus Taenaricola</taxon>
    </lineage>
</organism>
<dbReference type="SUPFAM" id="SSF53756">
    <property type="entry name" value="UDP-Glycosyltransferase/glycogen phosphorylase"/>
    <property type="match status" value="1"/>
</dbReference>
<evidence type="ECO:0000313" key="4">
    <source>
        <dbReference type="Proteomes" id="UP000231267"/>
    </source>
</evidence>
<accession>A0A2J0LG72</accession>
<dbReference type="EMBL" id="PFGP01000026">
    <property type="protein sequence ID" value="PIW66845.1"/>
    <property type="molecule type" value="Genomic_DNA"/>
</dbReference>
<dbReference type="GO" id="GO:0008713">
    <property type="term" value="F:ADP-heptose-lipopolysaccharide heptosyltransferase activity"/>
    <property type="evidence" value="ECO:0007669"/>
    <property type="project" value="TreeGrafter"/>
</dbReference>
<gene>
    <name evidence="3" type="ORF">COW11_01180</name>
</gene>
<evidence type="ECO:0008006" key="5">
    <source>
        <dbReference type="Google" id="ProtNLM"/>
    </source>
</evidence>
<evidence type="ECO:0000313" key="3">
    <source>
        <dbReference type="EMBL" id="PIW66845.1"/>
    </source>
</evidence>
<dbReference type="GO" id="GO:0005829">
    <property type="term" value="C:cytosol"/>
    <property type="evidence" value="ECO:0007669"/>
    <property type="project" value="TreeGrafter"/>
</dbReference>